<name>A0A5Q3QD46_9PSEU</name>
<protein>
    <recommendedName>
        <fullName evidence="3">Low molecular weight protein antigen 6 PH domain-containing protein</fullName>
    </recommendedName>
</protein>
<evidence type="ECO:0000313" key="4">
    <source>
        <dbReference type="EMBL" id="QGK71104.1"/>
    </source>
</evidence>
<organism evidence="4 5">
    <name type="scientific">Allosaccharopolyspora coralli</name>
    <dbReference type="NCBI Taxonomy" id="2665642"/>
    <lineage>
        <taxon>Bacteria</taxon>
        <taxon>Bacillati</taxon>
        <taxon>Actinomycetota</taxon>
        <taxon>Actinomycetes</taxon>
        <taxon>Pseudonocardiales</taxon>
        <taxon>Pseudonocardiaceae</taxon>
        <taxon>Allosaccharopolyspora</taxon>
    </lineage>
</organism>
<keyword evidence="2" id="KW-1133">Transmembrane helix</keyword>
<evidence type="ECO:0000256" key="1">
    <source>
        <dbReference type="SAM" id="MobiDB-lite"/>
    </source>
</evidence>
<dbReference type="RefSeq" id="WP_154077681.1">
    <property type="nucleotide sequence ID" value="NZ_CP045929.1"/>
</dbReference>
<feature type="region of interest" description="Disordered" evidence="1">
    <location>
        <begin position="1"/>
        <end position="89"/>
    </location>
</feature>
<sequence>MSQSAADPENTHAADEVPHLQDRTVGESSTDHAETTVLTESAGTGHDSASEESSGADAPENTPGEAASEEAELDGAASDGAAGSGDAEATAAPAAATAIGNKATAEYETAVRRLPDKLTFRITGASLIAVIIVTVCMSPLALSSWWLALLFLVPIGMAVWVLRVRTVVTPESVAACSLTRTTTVRWDDVKSLRLDERRWVRLVLASGREVTLPAVRVRNLPNLAAMSGGRIADPGTEA</sequence>
<feature type="compositionally biased region" description="Low complexity" evidence="1">
    <location>
        <begin position="74"/>
        <end position="89"/>
    </location>
</feature>
<keyword evidence="2" id="KW-0812">Transmembrane</keyword>
<evidence type="ECO:0000256" key="2">
    <source>
        <dbReference type="SAM" id="Phobius"/>
    </source>
</evidence>
<keyword evidence="5" id="KW-1185">Reference proteome</keyword>
<reference evidence="5" key="1">
    <citation type="submission" date="2019-11" db="EMBL/GenBank/DDBJ databases">
        <title>The complete genome sequence of Saccharopolyspora sp. E2A.</title>
        <authorList>
            <person name="Zhang G."/>
        </authorList>
    </citation>
    <scope>NUCLEOTIDE SEQUENCE [LARGE SCALE GENOMIC DNA]</scope>
    <source>
        <strain evidence="5">E2A</strain>
    </source>
</reference>
<feature type="transmembrane region" description="Helical" evidence="2">
    <location>
        <begin position="118"/>
        <end position="140"/>
    </location>
</feature>
<dbReference type="KEGG" id="sace:GIY23_17675"/>
<dbReference type="AlphaFoldDB" id="A0A5Q3QD46"/>
<accession>A0A5Q3QD46</accession>
<feature type="compositionally biased region" description="Basic and acidic residues" evidence="1">
    <location>
        <begin position="9"/>
        <end position="34"/>
    </location>
</feature>
<evidence type="ECO:0000313" key="5">
    <source>
        <dbReference type="Proteomes" id="UP000371041"/>
    </source>
</evidence>
<dbReference type="InterPro" id="IPR019692">
    <property type="entry name" value="CFP-6_PH"/>
</dbReference>
<proteinExistence type="predicted"/>
<feature type="transmembrane region" description="Helical" evidence="2">
    <location>
        <begin position="146"/>
        <end position="162"/>
    </location>
</feature>
<gene>
    <name evidence="4" type="ORF">GIY23_17675</name>
</gene>
<dbReference type="EMBL" id="CP045929">
    <property type="protein sequence ID" value="QGK71104.1"/>
    <property type="molecule type" value="Genomic_DNA"/>
</dbReference>
<keyword evidence="2" id="KW-0472">Membrane</keyword>
<dbReference type="Proteomes" id="UP000371041">
    <property type="component" value="Chromosome"/>
</dbReference>
<dbReference type="Pfam" id="PF10756">
    <property type="entry name" value="bPH_6"/>
    <property type="match status" value="1"/>
</dbReference>
<feature type="domain" description="Low molecular weight protein antigen 6 PH" evidence="3">
    <location>
        <begin position="163"/>
        <end position="233"/>
    </location>
</feature>
<evidence type="ECO:0000259" key="3">
    <source>
        <dbReference type="Pfam" id="PF10756"/>
    </source>
</evidence>